<keyword evidence="1" id="KW-0732">Signal</keyword>
<reference evidence="2 3" key="1">
    <citation type="journal article" date="2015" name="Genome Announc.">
        <title>Draft Genome Sequence and Gene Annotation of the Entomopathogenic Fungus Verticillium hemipterigenum.</title>
        <authorList>
            <person name="Horn F."/>
            <person name="Habel A."/>
            <person name="Scharf D.H."/>
            <person name="Dworschak J."/>
            <person name="Brakhage A.A."/>
            <person name="Guthke R."/>
            <person name="Hertweck C."/>
            <person name="Linde J."/>
        </authorList>
    </citation>
    <scope>NUCLEOTIDE SEQUENCE [LARGE SCALE GENOMIC DNA]</scope>
</reference>
<name>A0A0A1T100_9HYPO</name>
<dbReference type="STRING" id="1531966.A0A0A1T100"/>
<evidence type="ECO:0000313" key="2">
    <source>
        <dbReference type="EMBL" id="CEJ87257.1"/>
    </source>
</evidence>
<feature type="signal peptide" evidence="1">
    <location>
        <begin position="1"/>
        <end position="20"/>
    </location>
</feature>
<keyword evidence="3" id="KW-1185">Reference proteome</keyword>
<organism evidence="2 3">
    <name type="scientific">[Torrubiella] hemipterigena</name>
    <dbReference type="NCBI Taxonomy" id="1531966"/>
    <lineage>
        <taxon>Eukaryota</taxon>
        <taxon>Fungi</taxon>
        <taxon>Dikarya</taxon>
        <taxon>Ascomycota</taxon>
        <taxon>Pezizomycotina</taxon>
        <taxon>Sordariomycetes</taxon>
        <taxon>Hypocreomycetidae</taxon>
        <taxon>Hypocreales</taxon>
        <taxon>Clavicipitaceae</taxon>
        <taxon>Clavicipitaceae incertae sedis</taxon>
        <taxon>'Torrubiella' clade</taxon>
    </lineage>
</organism>
<evidence type="ECO:0000313" key="3">
    <source>
        <dbReference type="Proteomes" id="UP000039046"/>
    </source>
</evidence>
<dbReference type="SUPFAM" id="SSF75011">
    <property type="entry name" value="3-carboxy-cis,cis-mucoante lactonizing enzyme"/>
    <property type="match status" value="1"/>
</dbReference>
<dbReference type="Proteomes" id="UP000039046">
    <property type="component" value="Unassembled WGS sequence"/>
</dbReference>
<proteinExistence type="predicted"/>
<accession>A0A0A1T100</accession>
<sequence>MQYTALKCVIYTLLTSAAQANVIAKPPAKHLGSRGDVGEIVSCVMQTGSDQATLAVHDVAGNWRWSWTGQNATQQGIPQDLQKCINDNSFWFQDAKWIRQGEAIVTIYHHAALMINHLPGHPDDGKIVWGTCINRDNMGSSHTLEILPAHHIAIATTSGSATSNIQIFKTDTSNPLDPYAKPVQSLNGIAVSHGLLWDRTDTQLWAVGNNINPERKDSNYVDSAPTLAKWRWDDKKQLFGSSEPTKTYRISQPRALTEEWWPVSGSYWWDGAHDITGVPNQRKLLIAVDADLHSFDITTEKFETGDSVANKYFGGFRPNGDRQNIPRSDVKGISLDANGNVVYTQASWKSGLGYQYTVLSGGQFYTTVRFHGGNAAIYKARFFSDVPGWPKART</sequence>
<protein>
    <submittedName>
        <fullName evidence="2">Uncharacterized protein</fullName>
    </submittedName>
</protein>
<dbReference type="EMBL" id="CDHN01000002">
    <property type="protein sequence ID" value="CEJ87257.1"/>
    <property type="molecule type" value="Genomic_DNA"/>
</dbReference>
<dbReference type="HOGENOM" id="CLU_062660_0_0_1"/>
<dbReference type="OrthoDB" id="4449395at2759"/>
<gene>
    <name evidence="2" type="ORF">VHEMI04354</name>
</gene>
<dbReference type="AlphaFoldDB" id="A0A0A1T100"/>
<feature type="chain" id="PRO_5001979117" evidence="1">
    <location>
        <begin position="21"/>
        <end position="394"/>
    </location>
</feature>
<evidence type="ECO:0000256" key="1">
    <source>
        <dbReference type="SAM" id="SignalP"/>
    </source>
</evidence>